<dbReference type="RefSeq" id="XP_003038757.1">
    <property type="nucleotide sequence ID" value="XM_003038711.1"/>
</dbReference>
<dbReference type="Proteomes" id="UP000007431">
    <property type="component" value="Unassembled WGS sequence"/>
</dbReference>
<evidence type="ECO:0000313" key="2">
    <source>
        <dbReference type="Proteomes" id="UP000007431"/>
    </source>
</evidence>
<reference evidence="1 2" key="1">
    <citation type="journal article" date="2010" name="Nat. Biotechnol.">
        <title>Genome sequence of the model mushroom Schizophyllum commune.</title>
        <authorList>
            <person name="Ohm R.A."/>
            <person name="de Jong J.F."/>
            <person name="Lugones L.G."/>
            <person name="Aerts A."/>
            <person name="Kothe E."/>
            <person name="Stajich J.E."/>
            <person name="de Vries R.P."/>
            <person name="Record E."/>
            <person name="Levasseur A."/>
            <person name="Baker S.E."/>
            <person name="Bartholomew K.A."/>
            <person name="Coutinho P.M."/>
            <person name="Erdmann S."/>
            <person name="Fowler T.J."/>
            <person name="Gathman A.C."/>
            <person name="Lombard V."/>
            <person name="Henrissat B."/>
            <person name="Knabe N."/>
            <person name="Kuees U."/>
            <person name="Lilly W.W."/>
            <person name="Lindquist E."/>
            <person name="Lucas S."/>
            <person name="Magnuson J.K."/>
            <person name="Piumi F."/>
            <person name="Raudaskoski M."/>
            <person name="Salamov A."/>
            <person name="Schmutz J."/>
            <person name="Schwarze F.W.M.R."/>
            <person name="vanKuyk P.A."/>
            <person name="Horton J.S."/>
            <person name="Grigoriev I.V."/>
            <person name="Woesten H.A.B."/>
        </authorList>
    </citation>
    <scope>NUCLEOTIDE SEQUENCE [LARGE SCALE GENOMIC DNA]</scope>
    <source>
        <strain evidence="2">H4-8 / FGSC 9210</strain>
    </source>
</reference>
<feature type="non-terminal residue" evidence="1">
    <location>
        <position position="254"/>
    </location>
</feature>
<protein>
    <submittedName>
        <fullName evidence="1">Uncharacterized protein</fullName>
    </submittedName>
</protein>
<gene>
    <name evidence="1" type="ORF">SCHCODRAFT_104209</name>
</gene>
<keyword evidence="2" id="KW-1185">Reference proteome</keyword>
<dbReference type="VEuPathDB" id="FungiDB:SCHCODRAFT_02610755"/>
<accession>D8PRQ1</accession>
<proteinExistence type="predicted"/>
<dbReference type="OrthoDB" id="2902393at2759"/>
<name>D8PRQ1_SCHCM</name>
<dbReference type="HOGENOM" id="CLU_1094814_0_0_1"/>
<dbReference type="AlphaFoldDB" id="D8PRQ1"/>
<dbReference type="InParanoid" id="D8PRQ1"/>
<sequence>MSSATLTGVALLQNARKADCSSTIVDARFRLASSATSSNGMRELVAALCLTHADDKSPDLEGFFVVRAEVRTADMTDLPFPPTPGANYHLVGELMQVMPFQRGGFMTQDDARPRLFATGSPSNINLDELYFSFVPSPHASSALPLVQVFTTVSNRQRRRDTLLPLLRDSCYVDVEGFISSIQEDENFGNLTRLDLEFVRATKSSAAPVVALRTTQANWSACYSAQAARKGVMCCAPLRPAQPVVAGRKRKLASD</sequence>
<dbReference type="GeneID" id="9594553"/>
<organism evidence="2">
    <name type="scientific">Schizophyllum commune (strain H4-8 / FGSC 9210)</name>
    <name type="common">Split gill fungus</name>
    <dbReference type="NCBI Taxonomy" id="578458"/>
    <lineage>
        <taxon>Eukaryota</taxon>
        <taxon>Fungi</taxon>
        <taxon>Dikarya</taxon>
        <taxon>Basidiomycota</taxon>
        <taxon>Agaricomycotina</taxon>
        <taxon>Agaricomycetes</taxon>
        <taxon>Agaricomycetidae</taxon>
        <taxon>Agaricales</taxon>
        <taxon>Schizophyllaceae</taxon>
        <taxon>Schizophyllum</taxon>
    </lineage>
</organism>
<evidence type="ECO:0000313" key="1">
    <source>
        <dbReference type="EMBL" id="EFJ03855.1"/>
    </source>
</evidence>
<dbReference type="EMBL" id="GL377302">
    <property type="protein sequence ID" value="EFJ03855.1"/>
    <property type="molecule type" value="Genomic_DNA"/>
</dbReference>
<dbReference type="KEGG" id="scm:SCHCO_02610755"/>